<reference evidence="9 10" key="1">
    <citation type="submission" date="2024-04" db="EMBL/GenBank/DDBJ databases">
        <authorList>
            <person name="Fracassetti M."/>
        </authorList>
    </citation>
    <scope>NUCLEOTIDE SEQUENCE [LARGE SCALE GENOMIC DNA]</scope>
</reference>
<comment type="similarity">
    <text evidence="5">Belongs to the nucleoredoxin family.</text>
</comment>
<dbReference type="InterPro" id="IPR012336">
    <property type="entry name" value="Thioredoxin-like_fold"/>
</dbReference>
<feature type="domain" description="Thioredoxin" evidence="8">
    <location>
        <begin position="21"/>
        <end position="202"/>
    </location>
</feature>
<keyword evidence="4" id="KW-0520">NAD</keyword>
<organism evidence="9 10">
    <name type="scientific">Linum trigynum</name>
    <dbReference type="NCBI Taxonomy" id="586398"/>
    <lineage>
        <taxon>Eukaryota</taxon>
        <taxon>Viridiplantae</taxon>
        <taxon>Streptophyta</taxon>
        <taxon>Embryophyta</taxon>
        <taxon>Tracheophyta</taxon>
        <taxon>Spermatophyta</taxon>
        <taxon>Magnoliopsida</taxon>
        <taxon>eudicotyledons</taxon>
        <taxon>Gunneridae</taxon>
        <taxon>Pentapetalae</taxon>
        <taxon>rosids</taxon>
        <taxon>fabids</taxon>
        <taxon>Malpighiales</taxon>
        <taxon>Linaceae</taxon>
        <taxon>Linum</taxon>
    </lineage>
</organism>
<evidence type="ECO:0000256" key="6">
    <source>
        <dbReference type="ARBA" id="ARBA00047388"/>
    </source>
</evidence>
<dbReference type="Pfam" id="PF03107">
    <property type="entry name" value="C1_2"/>
    <property type="match status" value="1"/>
</dbReference>
<dbReference type="SUPFAM" id="SSF57889">
    <property type="entry name" value="Cysteine-rich domain"/>
    <property type="match status" value="1"/>
</dbReference>
<comment type="catalytic activity">
    <reaction evidence="6">
        <text>[protein]-dithiol + NAD(+) = [protein]-disulfide + NADH + H(+)</text>
        <dbReference type="Rhea" id="RHEA:18749"/>
        <dbReference type="Rhea" id="RHEA-COMP:10593"/>
        <dbReference type="Rhea" id="RHEA-COMP:10594"/>
        <dbReference type="ChEBI" id="CHEBI:15378"/>
        <dbReference type="ChEBI" id="CHEBI:29950"/>
        <dbReference type="ChEBI" id="CHEBI:50058"/>
        <dbReference type="ChEBI" id="CHEBI:57540"/>
        <dbReference type="ChEBI" id="CHEBI:57945"/>
        <dbReference type="EC" id="1.8.1.8"/>
    </reaction>
</comment>
<dbReference type="Gene3D" id="3.40.30.10">
    <property type="entry name" value="Glutaredoxin"/>
    <property type="match status" value="2"/>
</dbReference>
<dbReference type="Proteomes" id="UP001497516">
    <property type="component" value="Chromosome 1"/>
</dbReference>
<dbReference type="CDD" id="cd03009">
    <property type="entry name" value="TryX_like_TryX_NRX"/>
    <property type="match status" value="1"/>
</dbReference>
<dbReference type="InterPro" id="IPR036249">
    <property type="entry name" value="Thioredoxin-like_sf"/>
</dbReference>
<evidence type="ECO:0000256" key="1">
    <source>
        <dbReference type="ARBA" id="ARBA00012612"/>
    </source>
</evidence>
<keyword evidence="2" id="KW-0677">Repeat</keyword>
<dbReference type="InterPro" id="IPR052259">
    <property type="entry name" value="Nucleoredoxin-like"/>
</dbReference>
<evidence type="ECO:0000256" key="3">
    <source>
        <dbReference type="ARBA" id="ARBA00023002"/>
    </source>
</evidence>
<evidence type="ECO:0000256" key="4">
    <source>
        <dbReference type="ARBA" id="ARBA00023027"/>
    </source>
</evidence>
<dbReference type="PROSITE" id="PS51352">
    <property type="entry name" value="THIOREDOXIN_2"/>
    <property type="match status" value="2"/>
</dbReference>
<protein>
    <recommendedName>
        <fullName evidence="1">protein-disulfide reductase</fullName>
        <ecNumber evidence="1">1.8.1.8</ecNumber>
    </recommendedName>
</protein>
<comment type="catalytic activity">
    <reaction evidence="7">
        <text>[protein]-dithiol + NADP(+) = [protein]-disulfide + NADPH + H(+)</text>
        <dbReference type="Rhea" id="RHEA:18753"/>
        <dbReference type="Rhea" id="RHEA-COMP:10593"/>
        <dbReference type="Rhea" id="RHEA-COMP:10594"/>
        <dbReference type="ChEBI" id="CHEBI:15378"/>
        <dbReference type="ChEBI" id="CHEBI:29950"/>
        <dbReference type="ChEBI" id="CHEBI:50058"/>
        <dbReference type="ChEBI" id="CHEBI:57783"/>
        <dbReference type="ChEBI" id="CHEBI:58349"/>
        <dbReference type="EC" id="1.8.1.8"/>
    </reaction>
</comment>
<dbReference type="SUPFAM" id="SSF52833">
    <property type="entry name" value="Thioredoxin-like"/>
    <property type="match status" value="2"/>
</dbReference>
<evidence type="ECO:0000256" key="5">
    <source>
        <dbReference type="ARBA" id="ARBA00025782"/>
    </source>
</evidence>
<evidence type="ECO:0000313" key="9">
    <source>
        <dbReference type="EMBL" id="CAL1352931.1"/>
    </source>
</evidence>
<feature type="domain" description="Thioredoxin" evidence="8">
    <location>
        <begin position="209"/>
        <end position="364"/>
    </location>
</feature>
<dbReference type="InterPro" id="IPR004146">
    <property type="entry name" value="DC1"/>
</dbReference>
<dbReference type="EMBL" id="OZ034813">
    <property type="protein sequence ID" value="CAL1352931.1"/>
    <property type="molecule type" value="Genomic_DNA"/>
</dbReference>
<proteinExistence type="inferred from homology"/>
<dbReference type="AlphaFoldDB" id="A0AAV2C9V0"/>
<dbReference type="EC" id="1.8.1.8" evidence="1"/>
<evidence type="ECO:0000259" key="8">
    <source>
        <dbReference type="PROSITE" id="PS51352"/>
    </source>
</evidence>
<evidence type="ECO:0000256" key="7">
    <source>
        <dbReference type="ARBA" id="ARBA00047804"/>
    </source>
</evidence>
<keyword evidence="10" id="KW-1185">Reference proteome</keyword>
<dbReference type="PANTHER" id="PTHR13871:SF81">
    <property type="entry name" value="NUCLEOREDOXIN 3-RELATED"/>
    <property type="match status" value="1"/>
</dbReference>
<dbReference type="GO" id="GO:0004791">
    <property type="term" value="F:thioredoxin-disulfide reductase (NADPH) activity"/>
    <property type="evidence" value="ECO:0007669"/>
    <property type="project" value="InterPro"/>
</dbReference>
<evidence type="ECO:0000256" key="2">
    <source>
        <dbReference type="ARBA" id="ARBA00022737"/>
    </source>
</evidence>
<name>A0AAV2C9V0_9ROSI</name>
<keyword evidence="3" id="KW-0560">Oxidoreductase</keyword>
<gene>
    <name evidence="9" type="ORF">LTRI10_LOCUS864</name>
</gene>
<dbReference type="PANTHER" id="PTHR13871">
    <property type="entry name" value="THIOREDOXIN"/>
    <property type="match status" value="1"/>
</dbReference>
<dbReference type="Pfam" id="PF13905">
    <property type="entry name" value="Thioredoxin_8"/>
    <property type="match status" value="2"/>
</dbReference>
<sequence length="426" mass="48518">MDYVSLVFINRLENPIKHRSSDAGSKLDVFTMAGDNTTTEQESNDFFNLLASRGIDFLLSSQGKVPISSACEESRVVCLFFSANWCRPCKTFTPQLIQLYHTLKSEGKSLEIIFISFDHDENQFEEHFMSMPWLALPFEAELHKMLRDIYRVLRIPSLIPLLTDGITVEEDLISFVEDYGSEAFPFTRKRREELKAIDDAKRQGGSLEQLLGHQGRSFLLTRDYRKVSVSQLVGKPIGLYFGAHWCPPSRNFTAQLIEAYNDLNTTNNNDDSSSSRTFEVVFISTDRDIKEFNVSLSNMPWLAIPYDDRTRQDLCRIFDIKGIPALVMIGEDGKTVSTEGKSLISLYGAMGFPFTAARVAEIQAAVRKEGEALPREVKDSRKHEHVLKLDMAKGYVCDWCKRQGRFWAFSCDVCDYDLHPACVEET</sequence>
<dbReference type="InterPro" id="IPR013766">
    <property type="entry name" value="Thioredoxin_domain"/>
</dbReference>
<dbReference type="InterPro" id="IPR046349">
    <property type="entry name" value="C1-like_sf"/>
</dbReference>
<evidence type="ECO:0000313" key="10">
    <source>
        <dbReference type="Proteomes" id="UP001497516"/>
    </source>
</evidence>
<accession>A0AAV2C9V0</accession>
<dbReference type="InterPro" id="IPR045870">
    <property type="entry name" value="TryX_NRX_thioredoxin_dom"/>
</dbReference>